<protein>
    <submittedName>
        <fullName evidence="1">Uncharacterized protein</fullName>
    </submittedName>
</protein>
<organism evidence="1">
    <name type="scientific">marine sediment metagenome</name>
    <dbReference type="NCBI Taxonomy" id="412755"/>
    <lineage>
        <taxon>unclassified sequences</taxon>
        <taxon>metagenomes</taxon>
        <taxon>ecological metagenomes</taxon>
    </lineage>
</organism>
<reference evidence="1" key="1">
    <citation type="journal article" date="2015" name="Nature">
        <title>Complex archaea that bridge the gap between prokaryotes and eukaryotes.</title>
        <authorList>
            <person name="Spang A."/>
            <person name="Saw J.H."/>
            <person name="Jorgensen S.L."/>
            <person name="Zaremba-Niedzwiedzka K."/>
            <person name="Martijn J."/>
            <person name="Lind A.E."/>
            <person name="van Eijk R."/>
            <person name="Schleper C."/>
            <person name="Guy L."/>
            <person name="Ettema T.J."/>
        </authorList>
    </citation>
    <scope>NUCLEOTIDE SEQUENCE</scope>
</reference>
<evidence type="ECO:0000313" key="1">
    <source>
        <dbReference type="EMBL" id="KKL74007.1"/>
    </source>
</evidence>
<feature type="non-terminal residue" evidence="1">
    <location>
        <position position="65"/>
    </location>
</feature>
<dbReference type="AlphaFoldDB" id="A0A0F9HFY4"/>
<sequence length="65" mass="7273">MAINSRIKNRSRKEEYCMLQKETGIDIVKAVGGITSFKSALLVFENKMDGANFSKIKKITHPDVA</sequence>
<accession>A0A0F9HFY4</accession>
<name>A0A0F9HFY4_9ZZZZ</name>
<gene>
    <name evidence="1" type="ORF">LCGC14_2069230</name>
</gene>
<dbReference type="EMBL" id="LAZR01024790">
    <property type="protein sequence ID" value="KKL74007.1"/>
    <property type="molecule type" value="Genomic_DNA"/>
</dbReference>
<comment type="caution">
    <text evidence="1">The sequence shown here is derived from an EMBL/GenBank/DDBJ whole genome shotgun (WGS) entry which is preliminary data.</text>
</comment>
<proteinExistence type="predicted"/>